<reference evidence="4" key="1">
    <citation type="journal article" date="2019" name="Int. J. Syst. Evol. Microbiol.">
        <title>The Global Catalogue of Microorganisms (GCM) 10K type strain sequencing project: providing services to taxonomists for standard genome sequencing and annotation.</title>
        <authorList>
            <consortium name="The Broad Institute Genomics Platform"/>
            <consortium name="The Broad Institute Genome Sequencing Center for Infectious Disease"/>
            <person name="Wu L."/>
            <person name="Ma J."/>
        </authorList>
    </citation>
    <scope>NUCLEOTIDE SEQUENCE [LARGE SCALE GENOMIC DNA]</scope>
    <source>
        <strain evidence="4">CCUG 59129</strain>
    </source>
</reference>
<accession>A0ABW3HXN5</accession>
<evidence type="ECO:0000256" key="2">
    <source>
        <dbReference type="ARBA" id="ARBA00038358"/>
    </source>
</evidence>
<sequence>MMNKAYKQEIMNRLDEKVERMMAQIGDNSPHAAGKDGKYDNMPHSWWTSGFWPGLLWLMHDVTGKDSFKDAAWDWDKKLAVGFSQYPNPMHHDVGFQFLPTSVIKHAITGDEDGLRIGLEAANFLAGRFNPVGNFIRAWNQWGEKDNSGWAIIDCLMNTPLLYWASDVTGDPRYKHIAMKHTDSVLEYAIRDDGSVCHILAFNPDTGEFVEQIGGQGYSGTSAWSRGNSWALHGLAVAYRYTGEQRYLDAAKRIAHYFIAALPDDHVPYWDFRLPSLDGEPRDSSAAACAASGLIELAQGVPADEQRMYMAAAERILYSLSENYATWDKPDHQGILLEATAHKPANSHINVSLIYGDYYFAEAFAKLNGWERRIF</sequence>
<dbReference type="InterPro" id="IPR012341">
    <property type="entry name" value="6hp_glycosidase-like_sf"/>
</dbReference>
<evidence type="ECO:0000313" key="4">
    <source>
        <dbReference type="Proteomes" id="UP001596989"/>
    </source>
</evidence>
<evidence type="ECO:0000313" key="3">
    <source>
        <dbReference type="EMBL" id="MFD0962179.1"/>
    </source>
</evidence>
<keyword evidence="4" id="KW-1185">Reference proteome</keyword>
<dbReference type="RefSeq" id="WP_377568495.1">
    <property type="nucleotide sequence ID" value="NZ_JBHTJZ010000072.1"/>
</dbReference>
<organism evidence="3 4">
    <name type="scientific">Paenibacillus chungangensis</name>
    <dbReference type="NCBI Taxonomy" id="696535"/>
    <lineage>
        <taxon>Bacteria</taxon>
        <taxon>Bacillati</taxon>
        <taxon>Bacillota</taxon>
        <taxon>Bacilli</taxon>
        <taxon>Bacillales</taxon>
        <taxon>Paenibacillaceae</taxon>
        <taxon>Paenibacillus</taxon>
    </lineage>
</organism>
<dbReference type="InterPro" id="IPR008928">
    <property type="entry name" value="6-hairpin_glycosidase_sf"/>
</dbReference>
<keyword evidence="1 3" id="KW-0378">Hydrolase</keyword>
<dbReference type="SUPFAM" id="SSF48208">
    <property type="entry name" value="Six-hairpin glycosidases"/>
    <property type="match status" value="1"/>
</dbReference>
<dbReference type="EMBL" id="JBHTJZ010000072">
    <property type="protein sequence ID" value="MFD0962179.1"/>
    <property type="molecule type" value="Genomic_DNA"/>
</dbReference>
<dbReference type="PANTHER" id="PTHR36845:SF1">
    <property type="entry name" value="HYDROLASE, PUTATIVE (AFU_ORTHOLOGUE AFUA_7G05090)-RELATED"/>
    <property type="match status" value="1"/>
</dbReference>
<evidence type="ECO:0000256" key="1">
    <source>
        <dbReference type="ARBA" id="ARBA00022801"/>
    </source>
</evidence>
<proteinExistence type="inferred from homology"/>
<dbReference type="Pfam" id="PF07470">
    <property type="entry name" value="Glyco_hydro_88"/>
    <property type="match status" value="1"/>
</dbReference>
<protein>
    <submittedName>
        <fullName evidence="3">Glycoside hydrolase family 88 protein</fullName>
    </submittedName>
</protein>
<dbReference type="InterPro" id="IPR010905">
    <property type="entry name" value="Glyco_hydro_88"/>
</dbReference>
<dbReference type="Gene3D" id="1.50.10.10">
    <property type="match status" value="1"/>
</dbReference>
<gene>
    <name evidence="3" type="ORF">ACFQ2I_22820</name>
</gene>
<dbReference type="PANTHER" id="PTHR36845">
    <property type="entry name" value="HYDROLASE, PUTATIVE (AFU_ORTHOLOGUE AFUA_7G05090)-RELATED"/>
    <property type="match status" value="1"/>
</dbReference>
<dbReference type="InterPro" id="IPR052369">
    <property type="entry name" value="UG_Glycosaminoglycan_Hydrolase"/>
</dbReference>
<name>A0ABW3HXN5_9BACL</name>
<dbReference type="Proteomes" id="UP001596989">
    <property type="component" value="Unassembled WGS sequence"/>
</dbReference>
<comment type="caution">
    <text evidence="3">The sequence shown here is derived from an EMBL/GenBank/DDBJ whole genome shotgun (WGS) entry which is preliminary data.</text>
</comment>
<dbReference type="GO" id="GO:0016787">
    <property type="term" value="F:hydrolase activity"/>
    <property type="evidence" value="ECO:0007669"/>
    <property type="project" value="UniProtKB-KW"/>
</dbReference>
<comment type="similarity">
    <text evidence="2">Belongs to the glycosyl hydrolase 88 family.</text>
</comment>